<evidence type="ECO:0000313" key="6">
    <source>
        <dbReference type="EMBL" id="VDC20849.1"/>
    </source>
</evidence>
<proteinExistence type="predicted"/>
<keyword evidence="4" id="KW-0804">Transcription</keyword>
<keyword evidence="1" id="KW-0808">Transferase</keyword>
<dbReference type="Pfam" id="PF03861">
    <property type="entry name" value="ANTAR"/>
    <property type="match status" value="1"/>
</dbReference>
<feature type="domain" description="ANTAR" evidence="5">
    <location>
        <begin position="208"/>
        <end position="269"/>
    </location>
</feature>
<evidence type="ECO:0000256" key="3">
    <source>
        <dbReference type="ARBA" id="ARBA00023015"/>
    </source>
</evidence>
<dbReference type="Pfam" id="PF01590">
    <property type="entry name" value="GAF"/>
    <property type="match status" value="1"/>
</dbReference>
<dbReference type="Proteomes" id="UP000280861">
    <property type="component" value="Unassembled WGS sequence"/>
</dbReference>
<dbReference type="InterPro" id="IPR036388">
    <property type="entry name" value="WH-like_DNA-bd_sf"/>
</dbReference>
<dbReference type="Gene3D" id="1.10.10.10">
    <property type="entry name" value="Winged helix-like DNA-binding domain superfamily/Winged helix DNA-binding domain"/>
    <property type="match status" value="1"/>
</dbReference>
<dbReference type="InterPro" id="IPR005561">
    <property type="entry name" value="ANTAR"/>
</dbReference>
<dbReference type="SMART" id="SM01012">
    <property type="entry name" value="ANTAR"/>
    <property type="match status" value="1"/>
</dbReference>
<dbReference type="InterPro" id="IPR003018">
    <property type="entry name" value="GAF"/>
</dbReference>
<name>A0A3P5WZ52_9MICC</name>
<gene>
    <name evidence="6" type="ORF">PSET11_00599</name>
</gene>
<evidence type="ECO:0000259" key="5">
    <source>
        <dbReference type="PROSITE" id="PS50921"/>
    </source>
</evidence>
<dbReference type="GO" id="GO:0003723">
    <property type="term" value="F:RNA binding"/>
    <property type="evidence" value="ECO:0007669"/>
    <property type="project" value="InterPro"/>
</dbReference>
<dbReference type="PROSITE" id="PS50921">
    <property type="entry name" value="ANTAR"/>
    <property type="match status" value="1"/>
</dbReference>
<keyword evidence="7" id="KW-1185">Reference proteome</keyword>
<dbReference type="Gene3D" id="3.30.450.40">
    <property type="match status" value="1"/>
</dbReference>
<evidence type="ECO:0000313" key="7">
    <source>
        <dbReference type="Proteomes" id="UP000280861"/>
    </source>
</evidence>
<evidence type="ECO:0000256" key="1">
    <source>
        <dbReference type="ARBA" id="ARBA00022679"/>
    </source>
</evidence>
<dbReference type="EMBL" id="UXAU01000011">
    <property type="protein sequence ID" value="VDC20849.1"/>
    <property type="molecule type" value="Genomic_DNA"/>
</dbReference>
<evidence type="ECO:0000256" key="2">
    <source>
        <dbReference type="ARBA" id="ARBA00022777"/>
    </source>
</evidence>
<organism evidence="6 7">
    <name type="scientific">Arthrobacter ulcerisalmonis</name>
    <dbReference type="NCBI Taxonomy" id="2483813"/>
    <lineage>
        <taxon>Bacteria</taxon>
        <taxon>Bacillati</taxon>
        <taxon>Actinomycetota</taxon>
        <taxon>Actinomycetes</taxon>
        <taxon>Micrococcales</taxon>
        <taxon>Micrococcaceae</taxon>
        <taxon>Arthrobacter</taxon>
    </lineage>
</organism>
<accession>A0A3P5WZ52</accession>
<keyword evidence="3" id="KW-0805">Transcription regulation</keyword>
<evidence type="ECO:0000256" key="4">
    <source>
        <dbReference type="ARBA" id="ARBA00023163"/>
    </source>
</evidence>
<reference evidence="6 7" key="1">
    <citation type="submission" date="2018-11" db="EMBL/GenBank/DDBJ databases">
        <authorList>
            <person name="Criscuolo A."/>
        </authorList>
    </citation>
    <scope>NUCLEOTIDE SEQUENCE [LARGE SCALE GENOMIC DNA]</scope>
    <source>
        <strain evidence="6">AT11b</strain>
    </source>
</reference>
<protein>
    <submittedName>
        <fullName evidence="6">ANTAR domain protein</fullName>
    </submittedName>
</protein>
<dbReference type="InterPro" id="IPR029016">
    <property type="entry name" value="GAF-like_dom_sf"/>
</dbReference>
<dbReference type="AlphaFoldDB" id="A0A3P5WZ52"/>
<dbReference type="GO" id="GO:0016301">
    <property type="term" value="F:kinase activity"/>
    <property type="evidence" value="ECO:0007669"/>
    <property type="project" value="UniProtKB-KW"/>
</dbReference>
<dbReference type="SUPFAM" id="SSF55781">
    <property type="entry name" value="GAF domain-like"/>
    <property type="match status" value="1"/>
</dbReference>
<dbReference type="SUPFAM" id="SSF52172">
    <property type="entry name" value="CheY-like"/>
    <property type="match status" value="1"/>
</dbReference>
<keyword evidence="2" id="KW-0418">Kinase</keyword>
<dbReference type="InterPro" id="IPR011006">
    <property type="entry name" value="CheY-like_superfamily"/>
</dbReference>
<sequence length="283" mass="30042">MLPARIDLSEWHQKIVASESTAKTDSSITEQLHELVLNSSDVEDFLTELTQVSARHLSAPGDEILCAITLVRLRKATLVASTSTEARSLALLELDFPQTPGTAATSLQAGAAGTEGPLKGNAGAQPAGRVAVHAEDLAVDSRWRGYSEAVLGHGVRSVLALAFDLDGETKAALLLYSGRPQRFDERDVAFAKDFVKQTSLALSLAIRCAHHSETAANLRAAMESRTVIDMAVGIIMAQSRCSQADAFEILRTASSTRNAKVHDVAASVVNALGQGPAKTHYDG</sequence>